<dbReference type="AlphaFoldDB" id="A0A7X2V727"/>
<organism evidence="5 6">
    <name type="scientific">Metabacillus mangrovi</name>
    <dbReference type="NCBI Taxonomy" id="1491830"/>
    <lineage>
        <taxon>Bacteria</taxon>
        <taxon>Bacillati</taxon>
        <taxon>Bacillota</taxon>
        <taxon>Bacilli</taxon>
        <taxon>Bacillales</taxon>
        <taxon>Bacillaceae</taxon>
        <taxon>Metabacillus</taxon>
    </lineage>
</organism>
<dbReference type="GO" id="GO:0005737">
    <property type="term" value="C:cytoplasm"/>
    <property type="evidence" value="ECO:0007669"/>
    <property type="project" value="TreeGrafter"/>
</dbReference>
<name>A0A7X2V727_9BACI</name>
<dbReference type="GO" id="GO:0016740">
    <property type="term" value="F:transferase activity"/>
    <property type="evidence" value="ECO:0007669"/>
    <property type="project" value="UniProtKB-KW"/>
</dbReference>
<feature type="domain" description="DJ-1/PfpI" evidence="4">
    <location>
        <begin position="28"/>
        <end position="211"/>
    </location>
</feature>
<evidence type="ECO:0000256" key="2">
    <source>
        <dbReference type="ARBA" id="ARBA00023239"/>
    </source>
</evidence>
<dbReference type="Pfam" id="PF01965">
    <property type="entry name" value="DJ-1_PfpI"/>
    <property type="match status" value="1"/>
</dbReference>
<dbReference type="PANTHER" id="PTHR48094">
    <property type="entry name" value="PROTEIN/NUCLEIC ACID DEGLYCASE DJ-1-RELATED"/>
    <property type="match status" value="1"/>
</dbReference>
<dbReference type="Gene3D" id="3.40.50.880">
    <property type="match status" value="1"/>
</dbReference>
<dbReference type="GO" id="GO:0019172">
    <property type="term" value="F:glyoxalase III activity"/>
    <property type="evidence" value="ECO:0007669"/>
    <property type="project" value="TreeGrafter"/>
</dbReference>
<evidence type="ECO:0000259" key="4">
    <source>
        <dbReference type="Pfam" id="PF01965"/>
    </source>
</evidence>
<protein>
    <submittedName>
        <fullName evidence="5">Type 1 glutamine amidotransferase domain-containing protein</fullName>
    </submittedName>
</protein>
<evidence type="ECO:0000313" key="5">
    <source>
        <dbReference type="EMBL" id="MTH55664.1"/>
    </source>
</evidence>
<keyword evidence="5" id="KW-0808">Transferase</keyword>
<accession>A0A7X2V727</accession>
<reference evidence="5 6" key="1">
    <citation type="journal article" date="2017" name="Int. J. Syst. Evol. Microbiol.">
        <title>Bacillus mangrovi sp. nov., isolated from a sediment sample from a mangrove forest.</title>
        <authorList>
            <person name="Gupta V."/>
            <person name="Singh P.K."/>
            <person name="Korpole S."/>
            <person name="Tanuku N.R.S."/>
            <person name="Pinnaka A.K."/>
        </authorList>
    </citation>
    <scope>NUCLEOTIDE SEQUENCE [LARGE SCALE GENOMIC DNA]</scope>
    <source>
        <strain evidence="5 6">KCTC 33872</strain>
    </source>
</reference>
<dbReference type="CDD" id="cd03141">
    <property type="entry name" value="GATase1_Hsp31_like"/>
    <property type="match status" value="1"/>
</dbReference>
<dbReference type="PANTHER" id="PTHR48094:SF11">
    <property type="entry name" value="GLUTATHIONE-INDEPENDENT GLYOXALASE HSP31-RELATED"/>
    <property type="match status" value="1"/>
</dbReference>
<keyword evidence="6" id="KW-1185">Reference proteome</keyword>
<dbReference type="InterPro" id="IPR050325">
    <property type="entry name" value="Prot/Nucl_acid_deglycase"/>
</dbReference>
<comment type="caution">
    <text evidence="5">The sequence shown here is derived from an EMBL/GenBank/DDBJ whole genome shotgun (WGS) entry which is preliminary data.</text>
</comment>
<dbReference type="InterPro" id="IPR002818">
    <property type="entry name" value="DJ-1/PfpI"/>
</dbReference>
<keyword evidence="1" id="KW-0346">Stress response</keyword>
<gene>
    <name evidence="5" type="ORF">GKZ89_19910</name>
</gene>
<keyword evidence="2" id="KW-0456">Lyase</keyword>
<dbReference type="SUPFAM" id="SSF52317">
    <property type="entry name" value="Class I glutamine amidotransferase-like"/>
    <property type="match status" value="1"/>
</dbReference>
<dbReference type="EMBL" id="WMIB01000035">
    <property type="protein sequence ID" value="MTH55664.1"/>
    <property type="molecule type" value="Genomic_DNA"/>
</dbReference>
<dbReference type="Proteomes" id="UP000434639">
    <property type="component" value="Unassembled WGS sequence"/>
</dbReference>
<proteinExistence type="inferred from homology"/>
<evidence type="ECO:0000256" key="3">
    <source>
        <dbReference type="ARBA" id="ARBA00038493"/>
    </source>
</evidence>
<evidence type="ECO:0000256" key="1">
    <source>
        <dbReference type="ARBA" id="ARBA00023016"/>
    </source>
</evidence>
<sequence>MRMKKILMVVTNSSQIDEEHETGLWLGEFAEPYIEFMNSGFQVSAASPNGGRIPIDPNSVDGMPPDEWDDAIAMLQNTEVLSAVNVNDYNGIFLPGGHGTMFDLPDNPDLQKALVYFAENNKVIGAVCHGPAGFVNTKLSNGKWLVDGVRLTGFTNEEEQQTGLDSLMPFLLESKLREQGAKFEGAAAYSDHTVSDTRFVTGQNPQSSQSAAAAFAEAVKG</sequence>
<evidence type="ECO:0000313" key="6">
    <source>
        <dbReference type="Proteomes" id="UP000434639"/>
    </source>
</evidence>
<comment type="similarity">
    <text evidence="3">Belongs to the peptidase C56 family. HSP31-like subfamily.</text>
</comment>
<dbReference type="InterPro" id="IPR029062">
    <property type="entry name" value="Class_I_gatase-like"/>
</dbReference>
<keyword evidence="5" id="KW-0315">Glutamine amidotransferase</keyword>
<dbReference type="GO" id="GO:0019243">
    <property type="term" value="P:methylglyoxal catabolic process to D-lactate via S-lactoyl-glutathione"/>
    <property type="evidence" value="ECO:0007669"/>
    <property type="project" value="TreeGrafter"/>
</dbReference>